<feature type="transmembrane region" description="Helical" evidence="8">
    <location>
        <begin position="296"/>
        <end position="318"/>
    </location>
</feature>
<evidence type="ECO:0000256" key="3">
    <source>
        <dbReference type="ARBA" id="ARBA00022448"/>
    </source>
</evidence>
<comment type="subcellular location">
    <subcellularLocation>
        <location evidence="1">Cell membrane</location>
        <topology evidence="1">Multi-pass membrane protein</topology>
    </subcellularLocation>
</comment>
<keyword evidence="6 8" id="KW-1133">Transmembrane helix</keyword>
<dbReference type="RefSeq" id="WP_344196460.1">
    <property type="nucleotide sequence ID" value="NZ_BAAAME010000001.1"/>
</dbReference>
<keyword evidence="10" id="KW-1185">Reference proteome</keyword>
<dbReference type="EMBL" id="BAAAME010000001">
    <property type="protein sequence ID" value="GAA1723659.1"/>
    <property type="molecule type" value="Genomic_DNA"/>
</dbReference>
<proteinExistence type="inferred from homology"/>
<dbReference type="PANTHER" id="PTHR30472:SF24">
    <property type="entry name" value="FERRIC ENTEROBACTIN TRANSPORT SYSTEM PERMEASE PROTEIN FEPG"/>
    <property type="match status" value="1"/>
</dbReference>
<evidence type="ECO:0000313" key="9">
    <source>
        <dbReference type="EMBL" id="GAA1723659.1"/>
    </source>
</evidence>
<dbReference type="PANTHER" id="PTHR30472">
    <property type="entry name" value="FERRIC ENTEROBACTIN TRANSPORT SYSTEM PERMEASE PROTEIN"/>
    <property type="match status" value="1"/>
</dbReference>
<evidence type="ECO:0000256" key="6">
    <source>
        <dbReference type="ARBA" id="ARBA00022989"/>
    </source>
</evidence>
<evidence type="ECO:0000256" key="4">
    <source>
        <dbReference type="ARBA" id="ARBA00022475"/>
    </source>
</evidence>
<feature type="transmembrane region" description="Helical" evidence="8">
    <location>
        <begin position="143"/>
        <end position="163"/>
    </location>
</feature>
<feature type="transmembrane region" description="Helical" evidence="8">
    <location>
        <begin position="330"/>
        <end position="349"/>
    </location>
</feature>
<feature type="transmembrane region" description="Helical" evidence="8">
    <location>
        <begin position="34"/>
        <end position="64"/>
    </location>
</feature>
<feature type="transmembrane region" description="Helical" evidence="8">
    <location>
        <begin position="84"/>
        <end position="106"/>
    </location>
</feature>
<sequence length="358" mass="36883">MAVIERDPAPPTSAAPGAHSVIVRARLLRRSRTVGVTLVLAAIAFALFVGTMMIGSFTVTPWQVVRATFGFESDGGINYVVRDLRLPTAATALAVGLAMGLSGIIFQRLLSNPLASPDFVGVSSGASFFAVGSIVMLNFQGELVSVAALVGALLAALLVYVLAWRDGITGYRFILIGIGVSQFFLAGSGYVLSRADVYNAREAMTWLVGAVGQAGDTELRVLLVSLAVVLPVVFVLSRQLSALELGDDTAKALGARVELMRVSLMLTAVVLIALATATAGPMAFVALIAGPIAARLVGSGSSALLAAAFVGAIIVLTADLVAQHALPSQLPTGVITGAIGAPYLIWLLVSVNREGRGG</sequence>
<gene>
    <name evidence="9" type="ORF">GCM10009710_00530</name>
</gene>
<dbReference type="SUPFAM" id="SSF81345">
    <property type="entry name" value="ABC transporter involved in vitamin B12 uptake, BtuC"/>
    <property type="match status" value="1"/>
</dbReference>
<comment type="caution">
    <text evidence="9">The sequence shown here is derived from an EMBL/GenBank/DDBJ whole genome shotgun (WGS) entry which is preliminary data.</text>
</comment>
<keyword evidence="5 8" id="KW-0812">Transmembrane</keyword>
<feature type="transmembrane region" description="Helical" evidence="8">
    <location>
        <begin position="118"/>
        <end position="137"/>
    </location>
</feature>
<accession>A0ABN2JEN6</accession>
<evidence type="ECO:0000313" key="10">
    <source>
        <dbReference type="Proteomes" id="UP001501057"/>
    </source>
</evidence>
<dbReference type="Proteomes" id="UP001501057">
    <property type="component" value="Unassembled WGS sequence"/>
</dbReference>
<protein>
    <submittedName>
        <fullName evidence="9">Iron chelate uptake ABC transporter family permease subunit</fullName>
    </submittedName>
</protein>
<evidence type="ECO:0000256" key="5">
    <source>
        <dbReference type="ARBA" id="ARBA00022692"/>
    </source>
</evidence>
<name>A0ABN2JEN6_9ACTN</name>
<dbReference type="CDD" id="cd06550">
    <property type="entry name" value="TM_ABC_iron-siderophores_like"/>
    <property type="match status" value="1"/>
</dbReference>
<keyword evidence="4" id="KW-1003">Cell membrane</keyword>
<reference evidence="9 10" key="1">
    <citation type="journal article" date="2019" name="Int. J. Syst. Evol. Microbiol.">
        <title>The Global Catalogue of Microorganisms (GCM) 10K type strain sequencing project: providing services to taxonomists for standard genome sequencing and annotation.</title>
        <authorList>
            <consortium name="The Broad Institute Genomics Platform"/>
            <consortium name="The Broad Institute Genome Sequencing Center for Infectious Disease"/>
            <person name="Wu L."/>
            <person name="Ma J."/>
        </authorList>
    </citation>
    <scope>NUCLEOTIDE SEQUENCE [LARGE SCALE GENOMIC DNA]</scope>
    <source>
        <strain evidence="9 10">JCM 13518</strain>
    </source>
</reference>
<dbReference type="InterPro" id="IPR037294">
    <property type="entry name" value="ABC_BtuC-like"/>
</dbReference>
<feature type="transmembrane region" description="Helical" evidence="8">
    <location>
        <begin position="170"/>
        <end position="192"/>
    </location>
</feature>
<dbReference type="Pfam" id="PF01032">
    <property type="entry name" value="FecCD"/>
    <property type="match status" value="1"/>
</dbReference>
<feature type="transmembrane region" description="Helical" evidence="8">
    <location>
        <begin position="262"/>
        <end position="290"/>
    </location>
</feature>
<evidence type="ECO:0000256" key="1">
    <source>
        <dbReference type="ARBA" id="ARBA00004651"/>
    </source>
</evidence>
<keyword evidence="7 8" id="KW-0472">Membrane</keyword>
<organism evidence="9 10">
    <name type="scientific">Aeromicrobium alkaliterrae</name>
    <dbReference type="NCBI Taxonomy" id="302168"/>
    <lineage>
        <taxon>Bacteria</taxon>
        <taxon>Bacillati</taxon>
        <taxon>Actinomycetota</taxon>
        <taxon>Actinomycetes</taxon>
        <taxon>Propionibacteriales</taxon>
        <taxon>Nocardioidaceae</taxon>
        <taxon>Aeromicrobium</taxon>
    </lineage>
</organism>
<dbReference type="InterPro" id="IPR000522">
    <property type="entry name" value="ABC_transptr_permease_BtuC"/>
</dbReference>
<dbReference type="Gene3D" id="1.10.3470.10">
    <property type="entry name" value="ABC transporter involved in vitamin B12 uptake, BtuC"/>
    <property type="match status" value="1"/>
</dbReference>
<evidence type="ECO:0000256" key="2">
    <source>
        <dbReference type="ARBA" id="ARBA00007935"/>
    </source>
</evidence>
<keyword evidence="3" id="KW-0813">Transport</keyword>
<evidence type="ECO:0000256" key="7">
    <source>
        <dbReference type="ARBA" id="ARBA00023136"/>
    </source>
</evidence>
<evidence type="ECO:0000256" key="8">
    <source>
        <dbReference type="SAM" id="Phobius"/>
    </source>
</evidence>
<comment type="similarity">
    <text evidence="2">Belongs to the binding-protein-dependent transport system permease family. FecCD subfamily.</text>
</comment>